<organism evidence="4">
    <name type="scientific">Mizugakiibacter sediminis</name>
    <dbReference type="NCBI Taxonomy" id="1475481"/>
    <lineage>
        <taxon>Bacteria</taxon>
        <taxon>Pseudomonadati</taxon>
        <taxon>Pseudomonadota</taxon>
        <taxon>Gammaproteobacteria</taxon>
        <taxon>Lysobacterales</taxon>
        <taxon>Rhodanobacteraceae</taxon>
        <taxon>Mizugakiibacter</taxon>
    </lineage>
</organism>
<dbReference type="HOGENOM" id="CLU_049301_11_0_6"/>
<evidence type="ECO:0000259" key="2">
    <source>
        <dbReference type="Pfam" id="PF00582"/>
    </source>
</evidence>
<gene>
    <name evidence="3" type="ORF">MBSD_0609</name>
    <name evidence="4" type="ORF">MBSD_n2392</name>
</gene>
<comment type="similarity">
    <text evidence="1">Belongs to the universal stress protein A family.</text>
</comment>
<dbReference type="PANTHER" id="PTHR46268">
    <property type="entry name" value="STRESS RESPONSE PROTEIN NHAX"/>
    <property type="match status" value="1"/>
</dbReference>
<reference evidence="4" key="2">
    <citation type="submission" date="2015-08" db="EMBL/GenBank/DDBJ databases">
        <title>Complete DNA Sequence of Pseudomonas syringae pv. actinidiae, the Causal Agent of Kiwifruit Canker Disease.</title>
        <authorList>
            <person name="Rikkerink E.H.A."/>
            <person name="Fineran P.C."/>
        </authorList>
    </citation>
    <scope>NUCLEOTIDE SEQUENCE</scope>
    <source>
        <strain evidence="4">SkMP5</strain>
    </source>
</reference>
<protein>
    <submittedName>
        <fullName evidence="3">Sulfate transporter</fullName>
    </submittedName>
    <submittedName>
        <fullName evidence="4">Universal stress protein</fullName>
    </submittedName>
</protein>
<dbReference type="CDD" id="cd00293">
    <property type="entry name" value="USP-like"/>
    <property type="match status" value="1"/>
</dbReference>
<dbReference type="STRING" id="1475481.GCA_000953855_02439"/>
<dbReference type="InterPro" id="IPR006015">
    <property type="entry name" value="Universal_stress_UspA"/>
</dbReference>
<dbReference type="PANTHER" id="PTHR46268:SF15">
    <property type="entry name" value="UNIVERSAL STRESS PROTEIN HP_0031"/>
    <property type="match status" value="1"/>
</dbReference>
<dbReference type="EMBL" id="DF952378">
    <property type="protein sequence ID" value="GAN44089.1"/>
    <property type="molecule type" value="Genomic_DNA"/>
</dbReference>
<evidence type="ECO:0000313" key="3">
    <source>
        <dbReference type="EMBL" id="GAN44089.1"/>
    </source>
</evidence>
<evidence type="ECO:0000313" key="4">
    <source>
        <dbReference type="EMBL" id="GAP67076.1"/>
    </source>
</evidence>
<feature type="domain" description="UspA" evidence="2">
    <location>
        <begin position="1"/>
        <end position="145"/>
    </location>
</feature>
<dbReference type="Gene3D" id="3.40.50.620">
    <property type="entry name" value="HUPs"/>
    <property type="match status" value="1"/>
</dbReference>
<dbReference type="AlphaFoldDB" id="A0A0K8QQR8"/>
<dbReference type="PRINTS" id="PR01438">
    <property type="entry name" value="UNVRSLSTRESS"/>
</dbReference>
<reference evidence="3" key="1">
    <citation type="submission" date="2015-03" db="EMBL/GenBank/DDBJ databases">
        <title>Draft genome sequence of Mizugakiibacter sediminis skMP5.</title>
        <authorList>
            <person name="Watanabe T."/>
            <person name="Kojima H."/>
            <person name="Fukui M."/>
        </authorList>
    </citation>
    <scope>NUCLEOTIDE SEQUENCE</scope>
    <source>
        <strain evidence="3">SkMP5</strain>
    </source>
</reference>
<keyword evidence="5" id="KW-1185">Reference proteome</keyword>
<accession>A0A0K8QQR8</accession>
<dbReference type="InterPro" id="IPR014729">
    <property type="entry name" value="Rossmann-like_a/b/a_fold"/>
</dbReference>
<dbReference type="SUPFAM" id="SSF52402">
    <property type="entry name" value="Adenine nucleotide alpha hydrolases-like"/>
    <property type="match status" value="1"/>
</dbReference>
<evidence type="ECO:0000313" key="5">
    <source>
        <dbReference type="Proteomes" id="UP000253740"/>
    </source>
</evidence>
<name>A0A0K8QQR8_9GAMM</name>
<dbReference type="EMBL" id="DF970241">
    <property type="protein sequence ID" value="GAP67076.1"/>
    <property type="molecule type" value="Genomic_DNA"/>
</dbReference>
<dbReference type="RefSeq" id="WP_062537634.1">
    <property type="nucleotide sequence ID" value="NZ_DF970241.1"/>
</dbReference>
<dbReference type="OrthoDB" id="9792500at2"/>
<sequence length="145" mass="15869">MFKYILLPTDGSELSMGAVRQGTKLAKLLGARVHAFHAIPAFHTFTYVTELLEATREEYNAQAVARAERYLAAVRDIAKAEGVPCDSSHAVCDDPYEAIVEEAQKRGCDLIVMASHGRRGAKAVLLGSETLKVLTHSKVPVLVYR</sequence>
<dbReference type="Proteomes" id="UP000253740">
    <property type="component" value="Unassembled WGS sequence"/>
</dbReference>
<evidence type="ECO:0000256" key="1">
    <source>
        <dbReference type="ARBA" id="ARBA00008791"/>
    </source>
</evidence>
<proteinExistence type="inferred from homology"/>
<dbReference type="Pfam" id="PF00582">
    <property type="entry name" value="Usp"/>
    <property type="match status" value="1"/>
</dbReference>
<dbReference type="InterPro" id="IPR006016">
    <property type="entry name" value="UspA"/>
</dbReference>